<accession>A0A7I8CZJ5</accession>
<dbReference type="KEGG" id="sman:C12CBH8_05600"/>
<sequence>MLVREIAEILKANIIWADEEALDAEVHTACGSDMMSDVLAFVKDQSVLLTGLVNPQVVRTAEMMEMKCIVFVRGKTPDDSIVQLAKQRDIALLATPYRLFTACGLLYTHGLRGGCELE</sequence>
<reference evidence="3" key="1">
    <citation type="submission" date="2020-07" db="EMBL/GenBank/DDBJ databases">
        <title>Complete genome sequencing of Clostridia bacterium strain 12CBH8.</title>
        <authorList>
            <person name="Sakamoto M."/>
            <person name="Murakami T."/>
            <person name="Mori H."/>
        </authorList>
    </citation>
    <scope>NUCLEOTIDE SEQUENCE [LARGE SCALE GENOMIC DNA]</scope>
    <source>
        <strain evidence="3">12CBH8</strain>
    </source>
</reference>
<dbReference type="Pfam" id="PF07085">
    <property type="entry name" value="DRTGG"/>
    <property type="match status" value="1"/>
</dbReference>
<gene>
    <name evidence="2" type="ORF">C12CBH8_05600</name>
</gene>
<dbReference type="SUPFAM" id="SSF75138">
    <property type="entry name" value="HprK N-terminal domain-like"/>
    <property type="match status" value="1"/>
</dbReference>
<evidence type="ECO:0000313" key="2">
    <source>
        <dbReference type="EMBL" id="BCI59921.1"/>
    </source>
</evidence>
<dbReference type="RefSeq" id="WP_215533498.1">
    <property type="nucleotide sequence ID" value="NZ_AP023321.1"/>
</dbReference>
<feature type="domain" description="DRTGG" evidence="1">
    <location>
        <begin position="5"/>
        <end position="103"/>
    </location>
</feature>
<dbReference type="InterPro" id="IPR010766">
    <property type="entry name" value="DRTGG"/>
</dbReference>
<proteinExistence type="predicted"/>
<evidence type="ECO:0000313" key="3">
    <source>
        <dbReference type="Proteomes" id="UP000593890"/>
    </source>
</evidence>
<name>A0A7I8CZJ5_9FIRM</name>
<keyword evidence="3" id="KW-1185">Reference proteome</keyword>
<evidence type="ECO:0000259" key="1">
    <source>
        <dbReference type="Pfam" id="PF07085"/>
    </source>
</evidence>
<protein>
    <recommendedName>
        <fullName evidence="1">DRTGG domain-containing protein</fullName>
    </recommendedName>
</protein>
<organism evidence="2 3">
    <name type="scientific">Solibaculum mannosilyticum</name>
    <dbReference type="NCBI Taxonomy" id="2780922"/>
    <lineage>
        <taxon>Bacteria</taxon>
        <taxon>Bacillati</taxon>
        <taxon>Bacillota</taxon>
        <taxon>Clostridia</taxon>
        <taxon>Eubacteriales</taxon>
        <taxon>Oscillospiraceae</taxon>
        <taxon>Solibaculum</taxon>
    </lineage>
</organism>
<dbReference type="EMBL" id="AP023321">
    <property type="protein sequence ID" value="BCI59921.1"/>
    <property type="molecule type" value="Genomic_DNA"/>
</dbReference>
<dbReference type="InterPro" id="IPR028979">
    <property type="entry name" value="Ser_kin/Pase_Hpr-like_N_sf"/>
</dbReference>
<dbReference type="AlphaFoldDB" id="A0A7I8CZJ5"/>
<dbReference type="Proteomes" id="UP000593890">
    <property type="component" value="Chromosome"/>
</dbReference>
<dbReference type="Gene3D" id="3.40.1390.20">
    <property type="entry name" value="HprK N-terminal domain-like"/>
    <property type="match status" value="1"/>
</dbReference>